<feature type="compositionally biased region" description="Polar residues" evidence="1">
    <location>
        <begin position="7"/>
        <end position="18"/>
    </location>
</feature>
<feature type="region of interest" description="Disordered" evidence="1">
    <location>
        <begin position="1"/>
        <end position="20"/>
    </location>
</feature>
<dbReference type="EMBL" id="BSYO01000028">
    <property type="protein sequence ID" value="GMH24796.1"/>
    <property type="molecule type" value="Genomic_DNA"/>
</dbReference>
<proteinExistence type="predicted"/>
<accession>A0AAD3Y2P8</accession>
<protein>
    <submittedName>
        <fullName evidence="2">Uncharacterized protein</fullName>
    </submittedName>
</protein>
<dbReference type="AlphaFoldDB" id="A0AAD3Y2P8"/>
<evidence type="ECO:0000256" key="1">
    <source>
        <dbReference type="SAM" id="MobiDB-lite"/>
    </source>
</evidence>
<gene>
    <name evidence="2" type="ORF">Nepgr_026639</name>
</gene>
<keyword evidence="3" id="KW-1185">Reference proteome</keyword>
<feature type="region of interest" description="Disordered" evidence="1">
    <location>
        <begin position="34"/>
        <end position="55"/>
    </location>
</feature>
<dbReference type="Proteomes" id="UP001279734">
    <property type="component" value="Unassembled WGS sequence"/>
</dbReference>
<reference evidence="2" key="1">
    <citation type="submission" date="2023-05" db="EMBL/GenBank/DDBJ databases">
        <title>Nepenthes gracilis genome sequencing.</title>
        <authorList>
            <person name="Fukushima K."/>
        </authorList>
    </citation>
    <scope>NUCLEOTIDE SEQUENCE</scope>
    <source>
        <strain evidence="2">SING2019-196</strain>
    </source>
</reference>
<organism evidence="2 3">
    <name type="scientific">Nepenthes gracilis</name>
    <name type="common">Slender pitcher plant</name>
    <dbReference type="NCBI Taxonomy" id="150966"/>
    <lineage>
        <taxon>Eukaryota</taxon>
        <taxon>Viridiplantae</taxon>
        <taxon>Streptophyta</taxon>
        <taxon>Embryophyta</taxon>
        <taxon>Tracheophyta</taxon>
        <taxon>Spermatophyta</taxon>
        <taxon>Magnoliopsida</taxon>
        <taxon>eudicotyledons</taxon>
        <taxon>Gunneridae</taxon>
        <taxon>Pentapetalae</taxon>
        <taxon>Caryophyllales</taxon>
        <taxon>Nepenthaceae</taxon>
        <taxon>Nepenthes</taxon>
    </lineage>
</organism>
<evidence type="ECO:0000313" key="3">
    <source>
        <dbReference type="Proteomes" id="UP001279734"/>
    </source>
</evidence>
<name>A0AAD3Y2P8_NEPGR</name>
<sequence length="129" mass="14554">MHHHICTTPNKTHTSAKTKISEPSLLIPREIKTPSSARLQLQPIHPQPSKMPNNRSKENFLATVFVAVETNPKHQQHDQENQNANQTSATIFLYTKMESTSYYQPQYQFNKARQQDANPTQSGNKGAAG</sequence>
<comment type="caution">
    <text evidence="2">The sequence shown here is derived from an EMBL/GenBank/DDBJ whole genome shotgun (WGS) entry which is preliminary data.</text>
</comment>
<feature type="region of interest" description="Disordered" evidence="1">
    <location>
        <begin position="105"/>
        <end position="129"/>
    </location>
</feature>
<evidence type="ECO:0000313" key="2">
    <source>
        <dbReference type="EMBL" id="GMH24796.1"/>
    </source>
</evidence>